<dbReference type="Gene3D" id="3.80.10.10">
    <property type="entry name" value="Ribonuclease Inhibitor"/>
    <property type="match status" value="2"/>
</dbReference>
<evidence type="ECO:0000313" key="4">
    <source>
        <dbReference type="Proteomes" id="UP000751190"/>
    </source>
</evidence>
<protein>
    <recommendedName>
        <fullName evidence="5">RNI-like protein</fullName>
    </recommendedName>
</protein>
<dbReference type="InterPro" id="IPR006553">
    <property type="entry name" value="Leu-rich_rpt_Cys-con_subtyp"/>
</dbReference>
<keyword evidence="2" id="KW-1133">Transmembrane helix</keyword>
<gene>
    <name evidence="3" type="ORF">KFE25_013036</name>
</gene>
<dbReference type="PANTHER" id="PTHR13318:SF190">
    <property type="entry name" value="PARTNER OF PAIRED, ISOFORM B"/>
    <property type="match status" value="1"/>
</dbReference>
<keyword evidence="2" id="KW-0812">Transmembrane</keyword>
<keyword evidence="4" id="KW-1185">Reference proteome</keyword>
<dbReference type="InterPro" id="IPR032675">
    <property type="entry name" value="LRR_dom_sf"/>
</dbReference>
<dbReference type="SUPFAM" id="SSF52047">
    <property type="entry name" value="RNI-like"/>
    <property type="match status" value="2"/>
</dbReference>
<reference evidence="3" key="1">
    <citation type="submission" date="2021-05" db="EMBL/GenBank/DDBJ databases">
        <title>The genome of the haptophyte Pavlova lutheri (Diacronema luteri, Pavlovales) - a model for lipid biosynthesis in eukaryotic algae.</title>
        <authorList>
            <person name="Hulatt C.J."/>
            <person name="Posewitz M.C."/>
        </authorList>
    </citation>
    <scope>NUCLEOTIDE SEQUENCE</scope>
    <source>
        <strain evidence="3">NIVA-4/92</strain>
    </source>
</reference>
<dbReference type="GO" id="GO:0031146">
    <property type="term" value="P:SCF-dependent proteasomal ubiquitin-dependent protein catabolic process"/>
    <property type="evidence" value="ECO:0007669"/>
    <property type="project" value="TreeGrafter"/>
</dbReference>
<dbReference type="AlphaFoldDB" id="A0A8J5XI60"/>
<dbReference type="Proteomes" id="UP000751190">
    <property type="component" value="Unassembled WGS sequence"/>
</dbReference>
<name>A0A8J5XI60_DIALT</name>
<comment type="caution">
    <text evidence="3">The sequence shown here is derived from an EMBL/GenBank/DDBJ whole genome shotgun (WGS) entry which is preliminary data.</text>
</comment>
<evidence type="ECO:0000256" key="1">
    <source>
        <dbReference type="SAM" id="MobiDB-lite"/>
    </source>
</evidence>
<organism evidence="3 4">
    <name type="scientific">Diacronema lutheri</name>
    <name type="common">Unicellular marine alga</name>
    <name type="synonym">Monochrysis lutheri</name>
    <dbReference type="NCBI Taxonomy" id="2081491"/>
    <lineage>
        <taxon>Eukaryota</taxon>
        <taxon>Haptista</taxon>
        <taxon>Haptophyta</taxon>
        <taxon>Pavlovophyceae</taxon>
        <taxon>Pavlovales</taxon>
        <taxon>Pavlovaceae</taxon>
        <taxon>Diacronema</taxon>
    </lineage>
</organism>
<accession>A0A8J5XI60</accession>
<evidence type="ECO:0000256" key="2">
    <source>
        <dbReference type="SAM" id="Phobius"/>
    </source>
</evidence>
<feature type="transmembrane region" description="Helical" evidence="2">
    <location>
        <begin position="136"/>
        <end position="155"/>
    </location>
</feature>
<dbReference type="SMART" id="SM00367">
    <property type="entry name" value="LRR_CC"/>
    <property type="match status" value="3"/>
</dbReference>
<evidence type="ECO:0000313" key="3">
    <source>
        <dbReference type="EMBL" id="KAG8459400.1"/>
    </source>
</evidence>
<feature type="region of interest" description="Disordered" evidence="1">
    <location>
        <begin position="293"/>
        <end position="315"/>
    </location>
</feature>
<dbReference type="OrthoDB" id="550575at2759"/>
<dbReference type="GO" id="GO:0019005">
    <property type="term" value="C:SCF ubiquitin ligase complex"/>
    <property type="evidence" value="ECO:0007669"/>
    <property type="project" value="TreeGrafter"/>
</dbReference>
<feature type="transmembrane region" description="Helical" evidence="2">
    <location>
        <begin position="223"/>
        <end position="244"/>
    </location>
</feature>
<proteinExistence type="predicted"/>
<dbReference type="EMBL" id="JAGTXO010000041">
    <property type="protein sequence ID" value="KAG8459400.1"/>
    <property type="molecule type" value="Genomic_DNA"/>
</dbReference>
<dbReference type="PANTHER" id="PTHR13318">
    <property type="entry name" value="PARTNER OF PAIRED, ISOFORM B-RELATED"/>
    <property type="match status" value="1"/>
</dbReference>
<keyword evidence="2" id="KW-0472">Membrane</keyword>
<sequence length="827" mass="88785">MPSSVAASSTADTGRAIVLHGLGNGRRQGLVGERRPSALSHGGAGSARRYSHAHIGAVNSTLADDEDRGALGRALGRMRDVFGACKLPHSPFWLKRATPVVATILFELFDVGSDVNTYVTVVAPSPALSHVFKRNYLAWCCLSVLVSLVAVMWYVRSLAIGYKDYKHNVLASSTIVVSQDAINVVAVKSRLQVSMVLVVVEDLPSVGLNGWVLFGLEREQCVAHSWVVLAAFIASCFSVGYKLAAYQTFWQFRRVLDEWEHKRGVIDVLEQAFERHEEPKTRAVWLRVREPAARGGSPGRREAGAATAPDDDRPHWHGLVTDSVLNVGALANPRLVRMDVSSLAHIGDATWEALERHCPQMRELSAWGFGLVSDGHGCGAPLTVLSAHTVSDAVVSLACAMCPQLAFLDLSHCALTDGGVAILAERAPELRELILSFARSISDACAYDLSVGAPRLRRLNLRCTAISDEVADALRAREARRERPAALHVEGPSDWLLHSLEWTMAQPEPPHQPHGARPEPTASARVPLSPISRAAQWQVLRRRGSLYGKALTLGVHSARSSGSAEPMAVVRVRRALASHGAWTDDALPPSAHLTDAHLFGLAIRRPDVAVLDLTRCSALSGQAAHALAQLGSLRRLSLRECARLQLRDVRVITQGCGASLQQLDLEGTWQARSVATDPADMRLLLEACPQLQLFGCNRTSLDDACVHMLAFAAGALLAELRAWACDHLTRDGAGMLRHHRPHCELVLECRTFDPLRGLNAYFPQLEPAAGAPGTAGAPPPAAAAALAASPSAARCSPSRAGGAGDGLGAALASAVRLRAKASPESWR</sequence>
<evidence type="ECO:0008006" key="5">
    <source>
        <dbReference type="Google" id="ProtNLM"/>
    </source>
</evidence>
<feature type="region of interest" description="Disordered" evidence="1">
    <location>
        <begin position="27"/>
        <end position="46"/>
    </location>
</feature>